<dbReference type="RefSeq" id="WP_055657697.1">
    <property type="nucleotide sequence ID" value="NZ_CABIXC010000011.1"/>
</dbReference>
<dbReference type="Gene3D" id="2.40.410.10">
    <property type="entry name" value="putative membrane protein from Corynebacterium diphtheriae superfamily"/>
    <property type="match status" value="1"/>
</dbReference>
<proteinExistence type="predicted"/>
<reference evidence="2 3" key="1">
    <citation type="submission" date="2015-09" db="EMBL/GenBank/DDBJ databases">
        <authorList>
            <consortium name="Pathogen Informatics"/>
        </authorList>
    </citation>
    <scope>NUCLEOTIDE SEQUENCE [LARGE SCALE GENOMIC DNA]</scope>
    <source>
        <strain evidence="2 3">2789STDY5608850</strain>
    </source>
</reference>
<gene>
    <name evidence="2" type="ORF">ERS852407_03896</name>
</gene>
<feature type="transmembrane region" description="Helical" evidence="1">
    <location>
        <begin position="28"/>
        <end position="44"/>
    </location>
</feature>
<evidence type="ECO:0000313" key="3">
    <source>
        <dbReference type="Proteomes" id="UP000095651"/>
    </source>
</evidence>
<dbReference type="Pfam" id="PF11580">
    <property type="entry name" value="DUF3239"/>
    <property type="match status" value="1"/>
</dbReference>
<keyword evidence="1" id="KW-0472">Membrane</keyword>
<accession>A0A174HP97</accession>
<name>A0A174HP97_9FIRM</name>
<dbReference type="AlphaFoldDB" id="A0A174HP97"/>
<sequence>MENNWIDLKRARKSDEETAENRKTKQKTCLIFLLAAAGGAGFHFLGMGAAAVVCFVAAGMLLVLMLIQNTGKPKNYLRMVYEDGVATPAIVTKTDPLTVYALGNLDYSGENRIYGLRWFELKGLPGHQAAVGERIPCASMFEESKERPQFRRFRIHPYCWATDQNTVLEEKIREIDEKEWELLNFAYKKYGDLEHLEILELRPDGTPICRRYDNSEKYRLVATEEMKAAHPKKAYPAPPQLSEGMKENVLYQRLAELAARKKVYEYICQPDEKDELITIFSNPSEFAKRQQENRNALQDNEIPLIFCYCMVTNRGIWRKNAFIPWKQAVVTTGKAPLGEDMTIYINEKSIARPAYQRTYYQISPEAEVLYALEESYMREFFMELGNLADSQI</sequence>
<keyword evidence="1" id="KW-1133">Transmembrane helix</keyword>
<dbReference type="EMBL" id="CYZE01000011">
    <property type="protein sequence ID" value="CUO76782.1"/>
    <property type="molecule type" value="Genomic_DNA"/>
</dbReference>
<keyword evidence="1" id="KW-0812">Transmembrane</keyword>
<organism evidence="2 3">
    <name type="scientific">Hungatella hathewayi</name>
    <dbReference type="NCBI Taxonomy" id="154046"/>
    <lineage>
        <taxon>Bacteria</taxon>
        <taxon>Bacillati</taxon>
        <taxon>Bacillota</taxon>
        <taxon>Clostridia</taxon>
        <taxon>Lachnospirales</taxon>
        <taxon>Lachnospiraceae</taxon>
        <taxon>Hungatella</taxon>
    </lineage>
</organism>
<evidence type="ECO:0000256" key="1">
    <source>
        <dbReference type="SAM" id="Phobius"/>
    </source>
</evidence>
<dbReference type="InterPro" id="IPR021632">
    <property type="entry name" value="DUF3239"/>
</dbReference>
<protein>
    <submittedName>
        <fullName evidence="2">Protein of uncharacterized function (DUF3239)</fullName>
    </submittedName>
</protein>
<dbReference type="Proteomes" id="UP000095651">
    <property type="component" value="Unassembled WGS sequence"/>
</dbReference>
<evidence type="ECO:0000313" key="2">
    <source>
        <dbReference type="EMBL" id="CUO76782.1"/>
    </source>
</evidence>
<dbReference type="InterPro" id="IPR023124">
    <property type="entry name" value="DUF3239_dom_sf"/>
</dbReference>